<accession>A0AAQ3R6R0</accession>
<dbReference type="SUPFAM" id="SSF53474">
    <property type="entry name" value="alpha/beta-Hydrolases"/>
    <property type="match status" value="1"/>
</dbReference>
<proteinExistence type="predicted"/>
<keyword evidence="3" id="KW-1185">Reference proteome</keyword>
<dbReference type="EMBL" id="CP138580">
    <property type="protein sequence ID" value="WPG97555.1"/>
    <property type="molecule type" value="Genomic_DNA"/>
</dbReference>
<feature type="domain" description="Dienelactone hydrolase" evidence="1">
    <location>
        <begin position="87"/>
        <end position="304"/>
    </location>
</feature>
<evidence type="ECO:0000313" key="3">
    <source>
        <dbReference type="Proteomes" id="UP001303373"/>
    </source>
</evidence>
<dbReference type="Proteomes" id="UP001303373">
    <property type="component" value="Chromosome 1"/>
</dbReference>
<protein>
    <submittedName>
        <fullName evidence="2">Aim2 family protein c30d10.14</fullName>
    </submittedName>
</protein>
<evidence type="ECO:0000313" key="2">
    <source>
        <dbReference type="EMBL" id="WPG97555.1"/>
    </source>
</evidence>
<dbReference type="InterPro" id="IPR002925">
    <property type="entry name" value="Dienelactn_hydro"/>
</dbReference>
<evidence type="ECO:0000259" key="1">
    <source>
        <dbReference type="Pfam" id="PF01738"/>
    </source>
</evidence>
<gene>
    <name evidence="2" type="ORF">R9X50_00033200</name>
</gene>
<dbReference type="PANTHER" id="PTHR47668">
    <property type="entry name" value="DIENELACTONE HYDROLASE FAMILY PROTEIN (AFU_ORTHOLOGUE AFUA_6G01940)"/>
    <property type="match status" value="1"/>
</dbReference>
<dbReference type="AlphaFoldDB" id="A0AAQ3R6R0"/>
<dbReference type="InterPro" id="IPR029058">
    <property type="entry name" value="AB_hydrolase_fold"/>
</dbReference>
<name>A0AAQ3R6R0_9PEZI</name>
<reference evidence="2 3" key="1">
    <citation type="submission" date="2023-11" db="EMBL/GenBank/DDBJ databases">
        <title>An acidophilic fungus is an integral part of prey digestion in a carnivorous sundew plant.</title>
        <authorList>
            <person name="Tsai I.J."/>
        </authorList>
    </citation>
    <scope>NUCLEOTIDE SEQUENCE [LARGE SCALE GENOMIC DNA]</scope>
    <source>
        <strain evidence="2">169a</strain>
    </source>
</reference>
<dbReference type="Gene3D" id="3.40.50.1820">
    <property type="entry name" value="alpha/beta hydrolase"/>
    <property type="match status" value="1"/>
</dbReference>
<dbReference type="Pfam" id="PF01738">
    <property type="entry name" value="DLH"/>
    <property type="match status" value="1"/>
</dbReference>
<dbReference type="GO" id="GO:0016787">
    <property type="term" value="F:hydrolase activity"/>
    <property type="evidence" value="ECO:0007669"/>
    <property type="project" value="InterPro"/>
</dbReference>
<sequence>MHAVRSNTRLLSNTNRASLAVAPTSRAKPAFVPLSFKSYRNRRYTTKLTSSTTSIMTSTQSHACCTVPPVTGIEYTPKGEYITIQGMRTYATGPKDAKVALLYIYDIFGMDFKQTLRGADILAHGDKERPYQVFIPDFFDGKPADISWYPPDTKEKGEKLGEFFSTLAAPPKTLERIPKVLDEIKSQRSSISKWGVVGFCWGGKIVNLTSQKDTPWTAAAACHPAMVDANDAAAITIPIAMLPSKDESKEDLEKWEKAIKVKNAVEWYPNQVHGFMAARGDLNDPAVAADYQKAYGYLLNWFHENISA</sequence>
<organism evidence="2 3">
    <name type="scientific">Acrodontium crateriforme</name>
    <dbReference type="NCBI Taxonomy" id="150365"/>
    <lineage>
        <taxon>Eukaryota</taxon>
        <taxon>Fungi</taxon>
        <taxon>Dikarya</taxon>
        <taxon>Ascomycota</taxon>
        <taxon>Pezizomycotina</taxon>
        <taxon>Dothideomycetes</taxon>
        <taxon>Dothideomycetidae</taxon>
        <taxon>Mycosphaerellales</taxon>
        <taxon>Teratosphaeriaceae</taxon>
        <taxon>Acrodontium</taxon>
    </lineage>
</organism>
<dbReference type="PANTHER" id="PTHR47668:SF1">
    <property type="entry name" value="DIENELACTONE HYDROLASE DOMAIN-CONTAINING PROTEIN-RELATED"/>
    <property type="match status" value="1"/>
</dbReference>